<name>A0A402B5L3_9CHLR</name>
<dbReference type="Pfam" id="PF05239">
    <property type="entry name" value="PRC"/>
    <property type="match status" value="1"/>
</dbReference>
<comment type="caution">
    <text evidence="2">The sequence shown here is derived from an EMBL/GenBank/DDBJ whole genome shotgun (WGS) entry which is preliminary data.</text>
</comment>
<reference evidence="3" key="1">
    <citation type="submission" date="2018-12" db="EMBL/GenBank/DDBJ databases">
        <title>Tengunoibacter tsumagoiensis gen. nov., sp. nov., Dictyobacter kobayashii sp. nov., D. alpinus sp. nov., and D. joshuensis sp. nov. and description of Dictyobacteraceae fam. nov. within the order Ktedonobacterales isolated from Tengu-no-mugimeshi.</title>
        <authorList>
            <person name="Wang C.M."/>
            <person name="Zheng Y."/>
            <person name="Sakai Y."/>
            <person name="Toyoda A."/>
            <person name="Minakuchi Y."/>
            <person name="Abe K."/>
            <person name="Yokota A."/>
            <person name="Yabe S."/>
        </authorList>
    </citation>
    <scope>NUCLEOTIDE SEQUENCE [LARGE SCALE GENOMIC DNA]</scope>
    <source>
        <strain evidence="3">Uno16</strain>
    </source>
</reference>
<dbReference type="AlphaFoldDB" id="A0A402B5L3"/>
<keyword evidence="3" id="KW-1185">Reference proteome</keyword>
<organism evidence="2 3">
    <name type="scientific">Dictyobacter alpinus</name>
    <dbReference type="NCBI Taxonomy" id="2014873"/>
    <lineage>
        <taxon>Bacteria</taxon>
        <taxon>Bacillati</taxon>
        <taxon>Chloroflexota</taxon>
        <taxon>Ktedonobacteria</taxon>
        <taxon>Ktedonobacterales</taxon>
        <taxon>Dictyobacteraceae</taxon>
        <taxon>Dictyobacter</taxon>
    </lineage>
</organism>
<evidence type="ECO:0000259" key="1">
    <source>
        <dbReference type="Pfam" id="PF05239"/>
    </source>
</evidence>
<dbReference type="Gene3D" id="2.30.30.240">
    <property type="entry name" value="PRC-barrel domain"/>
    <property type="match status" value="1"/>
</dbReference>
<dbReference type="Proteomes" id="UP000287171">
    <property type="component" value="Unassembled WGS sequence"/>
</dbReference>
<evidence type="ECO:0000313" key="2">
    <source>
        <dbReference type="EMBL" id="GCE26641.1"/>
    </source>
</evidence>
<dbReference type="InterPro" id="IPR011033">
    <property type="entry name" value="PRC_barrel-like_sf"/>
</dbReference>
<dbReference type="OrthoDB" id="157898at2"/>
<dbReference type="SUPFAM" id="SSF50346">
    <property type="entry name" value="PRC-barrel domain"/>
    <property type="match status" value="1"/>
</dbReference>
<dbReference type="EMBL" id="BIFT01000001">
    <property type="protein sequence ID" value="GCE26641.1"/>
    <property type="molecule type" value="Genomic_DNA"/>
</dbReference>
<protein>
    <recommendedName>
        <fullName evidence="1">PRC-barrel domain-containing protein</fullName>
    </recommendedName>
</protein>
<proteinExistence type="predicted"/>
<dbReference type="InterPro" id="IPR027275">
    <property type="entry name" value="PRC-brl_dom"/>
</dbReference>
<feature type="domain" description="PRC-barrel" evidence="1">
    <location>
        <begin position="10"/>
        <end position="74"/>
    </location>
</feature>
<sequence>MDNIQAIRKWSELYKMDVFVPAEGKSVGKIEDFFFHEGSNSIYSLCVRTRLHGDLSLPVTGIIAVEKERVTIRSAQMLARAIPPLARGQRLLSRKVIGNKANEAGTIKDVLLSVEPPTTMRIVGFEMLRGSSSHRFSSEIVSGYDDEDNSILIYEQSAKSLR</sequence>
<evidence type="ECO:0000313" key="3">
    <source>
        <dbReference type="Proteomes" id="UP000287171"/>
    </source>
</evidence>
<dbReference type="RefSeq" id="WP_126627069.1">
    <property type="nucleotide sequence ID" value="NZ_BIFT01000001.1"/>
</dbReference>
<accession>A0A402B5L3</accession>
<gene>
    <name evidence="2" type="ORF">KDA_21250</name>
</gene>